<dbReference type="AlphaFoldDB" id="L8ECA1"/>
<proteinExistence type="predicted"/>
<reference evidence="1" key="1">
    <citation type="journal article" date="2013" name="PLoS ONE">
        <title>Direct detection of alternative open reading frames translation products in human significantly expands the proteome.</title>
        <authorList>
            <person name="Vanderperre B."/>
            <person name="Lucier J.-F."/>
            <person name="Motard J."/>
            <person name="Tremblay G."/>
            <person name="Vanderperre S."/>
            <person name="Wisztorski M."/>
            <person name="Salzet M."/>
            <person name="Boisvert F.-M."/>
            <person name="Roucou X."/>
        </authorList>
    </citation>
    <scope>NUCLEOTIDE SEQUENCE</scope>
</reference>
<gene>
    <name evidence="1" type="primary">TFAM</name>
</gene>
<name>L8ECA1_HUMAN</name>
<accession>L8ECA1</accession>
<dbReference type="OrthoDB" id="5550281at2759"/>
<evidence type="ECO:0000313" key="1">
    <source>
        <dbReference type="EMBL" id="CCQ43207.1"/>
    </source>
</evidence>
<dbReference type="ChiTaRS" id="TFAM">
    <property type="organism name" value="human"/>
</dbReference>
<dbReference type="EMBL" id="HF583710">
    <property type="protein sequence ID" value="CCQ43207.1"/>
    <property type="molecule type" value="Genomic_DNA"/>
</dbReference>
<protein>
    <submittedName>
        <fullName evidence="1">Alternative protein TFAM</fullName>
    </submittedName>
</protein>
<organism evidence="1">
    <name type="scientific">Homo sapiens</name>
    <name type="common">Human</name>
    <dbReference type="NCBI Taxonomy" id="9606"/>
    <lineage>
        <taxon>Eukaryota</taxon>
        <taxon>Metazoa</taxon>
        <taxon>Chordata</taxon>
        <taxon>Craniata</taxon>
        <taxon>Vertebrata</taxon>
        <taxon>Euteleostomi</taxon>
        <taxon>Mammalia</taxon>
        <taxon>Eutheria</taxon>
        <taxon>Euarchontoglires</taxon>
        <taxon>Primates</taxon>
        <taxon>Haplorrhini</taxon>
        <taxon>Catarrhini</taxon>
        <taxon>Hominidae</taxon>
        <taxon>Homo</taxon>
    </lineage>
</organism>
<sequence>MCQIYAYYFMLHRIKFLIFNFTFPKYILRRNICSIAFPFF</sequence>